<dbReference type="Gene3D" id="1.25.40.10">
    <property type="entry name" value="Tetratricopeptide repeat domain"/>
    <property type="match status" value="1"/>
</dbReference>
<evidence type="ECO:0008006" key="3">
    <source>
        <dbReference type="Google" id="ProtNLM"/>
    </source>
</evidence>
<dbReference type="SUPFAM" id="SSF48452">
    <property type="entry name" value="TPR-like"/>
    <property type="match status" value="1"/>
</dbReference>
<dbReference type="InterPro" id="IPR011990">
    <property type="entry name" value="TPR-like_helical_dom_sf"/>
</dbReference>
<gene>
    <name evidence="1" type="ORF">Y10_09180</name>
</gene>
<comment type="caution">
    <text evidence="1">The sequence shown here is derived from an EMBL/GenBank/DDBJ whole genome shotgun (WGS) entry which is preliminary data.</text>
</comment>
<organism evidence="1 2">
    <name type="scientific">Neptunitalea lumnitzerae</name>
    <dbReference type="NCBI Taxonomy" id="2965509"/>
    <lineage>
        <taxon>Bacteria</taxon>
        <taxon>Pseudomonadati</taxon>
        <taxon>Bacteroidota</taxon>
        <taxon>Flavobacteriia</taxon>
        <taxon>Flavobacteriales</taxon>
        <taxon>Flavobacteriaceae</taxon>
        <taxon>Neptunitalea</taxon>
    </lineage>
</organism>
<keyword evidence="2" id="KW-1185">Reference proteome</keyword>
<dbReference type="EMBL" id="BRVO01000001">
    <property type="protein sequence ID" value="GLB48550.1"/>
    <property type="molecule type" value="Genomic_DNA"/>
</dbReference>
<evidence type="ECO:0000313" key="2">
    <source>
        <dbReference type="Proteomes" id="UP001143543"/>
    </source>
</evidence>
<accession>A0ABQ5MGN4</accession>
<proteinExistence type="predicted"/>
<reference evidence="1" key="1">
    <citation type="submission" date="2022-07" db="EMBL/GenBank/DDBJ databases">
        <title>Taxonomy of Novel Oxalotrophic and Methylotrophic Bacteria.</title>
        <authorList>
            <person name="Sahin N."/>
            <person name="Tani A."/>
        </authorList>
    </citation>
    <scope>NUCLEOTIDE SEQUENCE</scope>
    <source>
        <strain evidence="1">Y10</strain>
    </source>
</reference>
<evidence type="ECO:0000313" key="1">
    <source>
        <dbReference type="EMBL" id="GLB48550.1"/>
    </source>
</evidence>
<sequence length="313" mass="36598">MFSNAQSDALKGCWILDSITYTNGEPLEINHALYTIFMEYRIEKNKLVINNSTFFKATFTSNQILTPYKKSNYKLEGNYLQLTEWGDDKTYYYLKEEDYLAKYPEFIPRQVTYRGKTLLQENAVVNPFFDEDISLHEFLISHMKEYKNIVPSNSYFKAKFILTADNQITDVTIVDSINKEFDGKFLKALKKAKGKLINTIGKDMLVAHEFRFLARGKFVTSEERKVAELMLRADEHYSKNYFQEALVLYEKAFETEENRAIIEKHKHFFSSSIIYMGVCYLVLGDTDNACKAFGKIGDSTNFHVRNYLRNFCQ</sequence>
<name>A0ABQ5MGN4_9FLAO</name>
<protein>
    <recommendedName>
        <fullName evidence="3">Tetratricopeptide repeat protein</fullName>
    </recommendedName>
</protein>
<dbReference type="Proteomes" id="UP001143543">
    <property type="component" value="Unassembled WGS sequence"/>
</dbReference>